<evidence type="ECO:0000313" key="2">
    <source>
        <dbReference type="Proteomes" id="UP001250932"/>
    </source>
</evidence>
<comment type="caution">
    <text evidence="1">The sequence shown here is derived from an EMBL/GenBank/DDBJ whole genome shotgun (WGS) entry which is preliminary data.</text>
</comment>
<sequence length="91" mass="10413">MSNSREGIQVLNIQPTSAVLLSLDDTEENRMEFLIYTRTYFPDVTVCAMSQELHSELIEGSFEGGVKDFLPRSILYDRSQKVLFEFQTSQA</sequence>
<proteinExistence type="predicted"/>
<evidence type="ECO:0008006" key="3">
    <source>
        <dbReference type="Google" id="ProtNLM"/>
    </source>
</evidence>
<gene>
    <name evidence="1" type="ORF">PPG34_15525</name>
</gene>
<name>A0ABU3KC10_9BACT</name>
<dbReference type="Proteomes" id="UP001250932">
    <property type="component" value="Unassembled WGS sequence"/>
</dbReference>
<organism evidence="1 2">
    <name type="scientific">Candidatus Nitronereus thalassa</name>
    <dbReference type="NCBI Taxonomy" id="3020898"/>
    <lineage>
        <taxon>Bacteria</taxon>
        <taxon>Pseudomonadati</taxon>
        <taxon>Nitrospirota</taxon>
        <taxon>Nitrospiria</taxon>
        <taxon>Nitrospirales</taxon>
        <taxon>Nitrospiraceae</taxon>
        <taxon>Candidatus Nitronereus</taxon>
    </lineage>
</organism>
<accession>A0ABU3KC10</accession>
<evidence type="ECO:0000313" key="1">
    <source>
        <dbReference type="EMBL" id="MDT7043764.1"/>
    </source>
</evidence>
<keyword evidence="2" id="KW-1185">Reference proteome</keyword>
<dbReference type="EMBL" id="JAQOUE010000002">
    <property type="protein sequence ID" value="MDT7043764.1"/>
    <property type="molecule type" value="Genomic_DNA"/>
</dbReference>
<reference evidence="1 2" key="1">
    <citation type="journal article" date="2023" name="ISME J.">
        <title>Cultivation and genomic characterization of novel and ubiquitous marine nitrite-oxidizing bacteria from the Nitrospirales.</title>
        <authorList>
            <person name="Mueller A.J."/>
            <person name="Daebeler A."/>
            <person name="Herbold C.W."/>
            <person name="Kirkegaard R.H."/>
            <person name="Daims H."/>
        </authorList>
    </citation>
    <scope>NUCLEOTIDE SEQUENCE [LARGE SCALE GENOMIC DNA]</scope>
    <source>
        <strain evidence="1 2">EB</strain>
    </source>
</reference>
<protein>
    <recommendedName>
        <fullName evidence="3">Response regulatory domain-containing protein</fullName>
    </recommendedName>
</protein>
<dbReference type="RefSeq" id="WP_313834357.1">
    <property type="nucleotide sequence ID" value="NZ_JAQOUE010000002.1"/>
</dbReference>